<evidence type="ECO:0000313" key="3">
    <source>
        <dbReference type="EMBL" id="PZP34514.1"/>
    </source>
</evidence>
<gene>
    <name evidence="3" type="ORF">DI603_06060</name>
</gene>
<feature type="chain" id="PRO_5015892012" evidence="1">
    <location>
        <begin position="26"/>
        <end position="218"/>
    </location>
</feature>
<protein>
    <submittedName>
        <fullName evidence="3">PEP-CTERM sorting domain-containing protein</fullName>
    </submittedName>
</protein>
<dbReference type="EMBL" id="QFOD01000004">
    <property type="protein sequence ID" value="PZP34514.1"/>
    <property type="molecule type" value="Genomic_DNA"/>
</dbReference>
<evidence type="ECO:0000313" key="4">
    <source>
        <dbReference type="Proteomes" id="UP000249633"/>
    </source>
</evidence>
<feature type="signal peptide" evidence="1">
    <location>
        <begin position="1"/>
        <end position="25"/>
    </location>
</feature>
<dbReference type="Proteomes" id="UP000249633">
    <property type="component" value="Unassembled WGS sequence"/>
</dbReference>
<feature type="domain" description="Ice-binding protein C-terminal" evidence="2">
    <location>
        <begin position="191"/>
        <end position="215"/>
    </location>
</feature>
<keyword evidence="1" id="KW-0732">Signal</keyword>
<organism evidence="3 4">
    <name type="scientific">Roseateles depolymerans</name>
    <dbReference type="NCBI Taxonomy" id="76731"/>
    <lineage>
        <taxon>Bacteria</taxon>
        <taxon>Pseudomonadati</taxon>
        <taxon>Pseudomonadota</taxon>
        <taxon>Betaproteobacteria</taxon>
        <taxon>Burkholderiales</taxon>
        <taxon>Sphaerotilaceae</taxon>
        <taxon>Roseateles</taxon>
    </lineage>
</organism>
<sequence length="218" mass="21912">MISKTPMLKPFVLATLTALAGTAQAGLTTYSSQASFLAAVTSPGVDTFTGLSITGSTPSPITRTAGSYSYTAAVSTTSFFGAGTTADPWLSTNTATDSITFNGFSGGVSAIGGLFFGSNISGLFAAGDVTLTVTDSLGATLTQTITGATTSSFLGFTSTGTITSLVLSSVQPASGFLWPTTDNLTLAIATPVPEAETYALLLSGLGVLGLVARRRRTS</sequence>
<name>A0A2W5DXG5_9BURK</name>
<comment type="caution">
    <text evidence="3">The sequence shown here is derived from an EMBL/GenBank/DDBJ whole genome shotgun (WGS) entry which is preliminary data.</text>
</comment>
<reference evidence="3 4" key="1">
    <citation type="submission" date="2017-08" db="EMBL/GenBank/DDBJ databases">
        <title>Infants hospitalized years apart are colonized by the same room-sourced microbial strains.</title>
        <authorList>
            <person name="Brooks B."/>
            <person name="Olm M.R."/>
            <person name="Firek B.A."/>
            <person name="Baker R."/>
            <person name="Thomas B.C."/>
            <person name="Morowitz M.J."/>
            <person name="Banfield J.F."/>
        </authorList>
    </citation>
    <scope>NUCLEOTIDE SEQUENCE [LARGE SCALE GENOMIC DNA]</scope>
    <source>
        <strain evidence="3">S2_012_000_R2_81</strain>
    </source>
</reference>
<proteinExistence type="predicted"/>
<dbReference type="AlphaFoldDB" id="A0A2W5DXG5"/>
<accession>A0A2W5DXG5</accession>
<evidence type="ECO:0000256" key="1">
    <source>
        <dbReference type="SAM" id="SignalP"/>
    </source>
</evidence>
<dbReference type="Pfam" id="PF07589">
    <property type="entry name" value="PEP-CTERM"/>
    <property type="match status" value="1"/>
</dbReference>
<dbReference type="InterPro" id="IPR013424">
    <property type="entry name" value="Ice-binding_C"/>
</dbReference>
<evidence type="ECO:0000259" key="2">
    <source>
        <dbReference type="Pfam" id="PF07589"/>
    </source>
</evidence>